<dbReference type="SUPFAM" id="SSF52172">
    <property type="entry name" value="CheY-like"/>
    <property type="match status" value="1"/>
</dbReference>
<dbReference type="Gene3D" id="1.10.287.130">
    <property type="match status" value="1"/>
</dbReference>
<dbReference type="InterPro" id="IPR016132">
    <property type="entry name" value="Phyto_chromo_attachment"/>
</dbReference>
<dbReference type="Gene3D" id="3.30.450.40">
    <property type="match status" value="1"/>
</dbReference>
<dbReference type="NCBIfam" id="TIGR00229">
    <property type="entry name" value="sensory_box"/>
    <property type="match status" value="1"/>
</dbReference>
<dbReference type="InterPro" id="IPR001610">
    <property type="entry name" value="PAC"/>
</dbReference>
<name>A0AAP5I4P4_9CYAN</name>
<dbReference type="InterPro" id="IPR000014">
    <property type="entry name" value="PAS"/>
</dbReference>
<comment type="catalytic activity">
    <reaction evidence="1">
        <text>ATP + protein L-histidine = ADP + protein N-phospho-L-histidine.</text>
        <dbReference type="EC" id="2.7.13.3"/>
    </reaction>
</comment>
<dbReference type="Pfam" id="PF02518">
    <property type="entry name" value="HATPase_c"/>
    <property type="match status" value="1"/>
</dbReference>
<dbReference type="PROSITE" id="PS50112">
    <property type="entry name" value="PAS"/>
    <property type="match status" value="1"/>
</dbReference>
<dbReference type="InterPro" id="IPR003018">
    <property type="entry name" value="GAF"/>
</dbReference>
<dbReference type="PROSITE" id="PS50110">
    <property type="entry name" value="RESPONSE_REGULATORY"/>
    <property type="match status" value="1"/>
</dbReference>
<proteinExistence type="inferred from homology"/>
<evidence type="ECO:0000259" key="12">
    <source>
        <dbReference type="PROSITE" id="PS50109"/>
    </source>
</evidence>
<gene>
    <name evidence="16" type="ORF">G7B40_008505</name>
</gene>
<accession>A0AAP5I4P4</accession>
<feature type="domain" description="PAC" evidence="15">
    <location>
        <begin position="326"/>
        <end position="378"/>
    </location>
</feature>
<dbReference type="InterPro" id="IPR003594">
    <property type="entry name" value="HATPase_dom"/>
</dbReference>
<dbReference type="Gene3D" id="3.30.565.10">
    <property type="entry name" value="Histidine kinase-like ATPase, C-terminal domain"/>
    <property type="match status" value="1"/>
</dbReference>
<dbReference type="PANTHER" id="PTHR43065">
    <property type="entry name" value="SENSOR HISTIDINE KINASE"/>
    <property type="match status" value="1"/>
</dbReference>
<dbReference type="InterPro" id="IPR001789">
    <property type="entry name" value="Sig_transdc_resp-reg_receiver"/>
</dbReference>
<dbReference type="InterPro" id="IPR000700">
    <property type="entry name" value="PAS-assoc_C"/>
</dbReference>
<evidence type="ECO:0000256" key="6">
    <source>
        <dbReference type="ARBA" id="ARBA00022741"/>
    </source>
</evidence>
<feature type="domain" description="Histidine kinase" evidence="12">
    <location>
        <begin position="391"/>
        <end position="615"/>
    </location>
</feature>
<dbReference type="Pfam" id="PF01590">
    <property type="entry name" value="GAF"/>
    <property type="match status" value="1"/>
</dbReference>
<evidence type="ECO:0000313" key="17">
    <source>
        <dbReference type="Proteomes" id="UP000667802"/>
    </source>
</evidence>
<dbReference type="SMART" id="SM00065">
    <property type="entry name" value="GAF"/>
    <property type="match status" value="1"/>
</dbReference>
<evidence type="ECO:0000256" key="1">
    <source>
        <dbReference type="ARBA" id="ARBA00000085"/>
    </source>
</evidence>
<dbReference type="Gene3D" id="3.30.450.20">
    <property type="entry name" value="PAS domain"/>
    <property type="match status" value="1"/>
</dbReference>
<comment type="caution">
    <text evidence="16">The sequence shown here is derived from an EMBL/GenBank/DDBJ whole genome shotgun (WGS) entry which is preliminary data.</text>
</comment>
<dbReference type="PRINTS" id="PR00344">
    <property type="entry name" value="BCTRLSENSOR"/>
</dbReference>
<dbReference type="PROSITE" id="PS50046">
    <property type="entry name" value="PHYTOCHROME_2"/>
    <property type="match status" value="1"/>
</dbReference>
<evidence type="ECO:0000256" key="9">
    <source>
        <dbReference type="ARBA" id="ARBA00023012"/>
    </source>
</evidence>
<keyword evidence="17" id="KW-1185">Reference proteome</keyword>
<dbReference type="SMART" id="SM00387">
    <property type="entry name" value="HATPase_c"/>
    <property type="match status" value="1"/>
</dbReference>
<dbReference type="SMART" id="SM00091">
    <property type="entry name" value="PAS"/>
    <property type="match status" value="1"/>
</dbReference>
<keyword evidence="6" id="KW-0547">Nucleotide-binding</keyword>
<evidence type="ECO:0000259" key="15">
    <source>
        <dbReference type="PROSITE" id="PS50113"/>
    </source>
</evidence>
<evidence type="ECO:0000256" key="10">
    <source>
        <dbReference type="PROSITE-ProRule" id="PRU00169"/>
    </source>
</evidence>
<evidence type="ECO:0000256" key="4">
    <source>
        <dbReference type="ARBA" id="ARBA00022553"/>
    </source>
</evidence>
<dbReference type="InterPro" id="IPR004358">
    <property type="entry name" value="Sig_transdc_His_kin-like_C"/>
</dbReference>
<feature type="modified residue" description="4-aspartylphosphate" evidence="10">
    <location>
        <position position="685"/>
    </location>
</feature>
<dbReference type="InterPro" id="IPR035965">
    <property type="entry name" value="PAS-like_dom_sf"/>
</dbReference>
<dbReference type="InterPro" id="IPR013767">
    <property type="entry name" value="PAS_fold"/>
</dbReference>
<feature type="domain" description="Phytochrome chromophore attachment site" evidence="11">
    <location>
        <begin position="90"/>
        <end position="227"/>
    </location>
</feature>
<dbReference type="SUPFAM" id="SSF55874">
    <property type="entry name" value="ATPase domain of HSP90 chaperone/DNA topoisomerase II/histidine kinase"/>
    <property type="match status" value="1"/>
</dbReference>
<dbReference type="Proteomes" id="UP000667802">
    <property type="component" value="Unassembled WGS sequence"/>
</dbReference>
<comment type="similarity">
    <text evidence="2">In the N-terminal section; belongs to the phytochrome family.</text>
</comment>
<dbReference type="SMART" id="SM00086">
    <property type="entry name" value="PAC"/>
    <property type="match status" value="1"/>
</dbReference>
<evidence type="ECO:0000256" key="2">
    <source>
        <dbReference type="ARBA" id="ARBA00006402"/>
    </source>
</evidence>
<dbReference type="Gene3D" id="3.40.50.2300">
    <property type="match status" value="1"/>
</dbReference>
<evidence type="ECO:0000259" key="14">
    <source>
        <dbReference type="PROSITE" id="PS50112"/>
    </source>
</evidence>
<dbReference type="InterPro" id="IPR036890">
    <property type="entry name" value="HATPase_C_sf"/>
</dbReference>
<dbReference type="SUPFAM" id="SSF55785">
    <property type="entry name" value="PYP-like sensor domain (PAS domain)"/>
    <property type="match status" value="1"/>
</dbReference>
<organism evidence="16 17">
    <name type="scientific">Aetokthonos hydrillicola Thurmond2011</name>
    <dbReference type="NCBI Taxonomy" id="2712845"/>
    <lineage>
        <taxon>Bacteria</taxon>
        <taxon>Bacillati</taxon>
        <taxon>Cyanobacteriota</taxon>
        <taxon>Cyanophyceae</taxon>
        <taxon>Nostocales</taxon>
        <taxon>Hapalosiphonaceae</taxon>
        <taxon>Aetokthonos</taxon>
    </lineage>
</organism>
<dbReference type="SMART" id="SM00448">
    <property type="entry name" value="REC"/>
    <property type="match status" value="1"/>
</dbReference>
<dbReference type="InterPro" id="IPR005467">
    <property type="entry name" value="His_kinase_dom"/>
</dbReference>
<feature type="domain" description="Response regulatory" evidence="13">
    <location>
        <begin position="634"/>
        <end position="750"/>
    </location>
</feature>
<dbReference type="CDD" id="cd00082">
    <property type="entry name" value="HisKA"/>
    <property type="match status" value="1"/>
</dbReference>
<evidence type="ECO:0000256" key="7">
    <source>
        <dbReference type="ARBA" id="ARBA00022777"/>
    </source>
</evidence>
<dbReference type="CDD" id="cd17546">
    <property type="entry name" value="REC_hyHK_CKI1_RcsC-like"/>
    <property type="match status" value="1"/>
</dbReference>
<keyword evidence="9" id="KW-0902">Two-component regulatory system</keyword>
<sequence length="762" mass="84758">MNKQMLTQHRESIHWFVTQLEARVLDHLLSDLLPTAFEEIASTIEHLYENNEALRSDLAICHKAQASLGEQTERERLLAQLAQKIRQSLNIEEILHTTVAEVRQFLQTERVFIYRFNPDWSGVVVAESVESGHRAILTFQIEDSFFKEPLNRELYQKGQIQVVEDIKTGGLSKCHIELLAQFEITANLVIPILHGEQLWGLLVANGCSSPRQWQPLEINLLKQLATQLALAIQQSTLFTEIQAELAQRKQAEHKIQEQALLLDVATDAIIVKNLDNQILFWNKGAEHLYGWTADEAINQDANNLLQNESLPDHEAASDTLTKQGHWHRELHQITKSQRRIIVSSRWTLVRDQAGEPKSILIVNSDITENKKLQAQFLRAQRLESLGTLASVIAHDFNNILTPILATAQLLPLKLPNLDPGSRQLVSILETSAKRGADLVKQILSFTQGVEGSRTIVQVQHLVCDIAQVAQKTFPKSIETETDIVPDLRTVVGDATQLHQVLMNLIVNARDAMPDGGTLNISAKNLWIDENYARMSVDAQVGFYIVITITDTGMGIPEEIIERVFDPFFTTKEVGKGTGLGLSTVIGIVKSHGGFVTMYSEVGKGSAFKVYLPSSQFSAPPATSDIELLNGNGELILVVDDEVIIGEITKATLESYNYRVLIANDGIGALALYAQHLNDISLVLLDLMMPGMDGHTTIFSLQRMNLHVKIIAMSGLSFNGGFAKNNSRDIQAFLPKPFTTETLLSTIHTVLHPTANASQVSHN</sequence>
<evidence type="ECO:0000313" key="16">
    <source>
        <dbReference type="EMBL" id="MDR9894610.1"/>
    </source>
</evidence>
<dbReference type="GO" id="GO:0006355">
    <property type="term" value="P:regulation of DNA-templated transcription"/>
    <property type="evidence" value="ECO:0007669"/>
    <property type="project" value="InterPro"/>
</dbReference>
<evidence type="ECO:0000259" key="11">
    <source>
        <dbReference type="PROSITE" id="PS50046"/>
    </source>
</evidence>
<dbReference type="InterPro" id="IPR003661">
    <property type="entry name" value="HisK_dim/P_dom"/>
</dbReference>
<dbReference type="SUPFAM" id="SSF47384">
    <property type="entry name" value="Homodimeric domain of signal transducing histidine kinase"/>
    <property type="match status" value="1"/>
</dbReference>
<dbReference type="GO" id="GO:0000155">
    <property type="term" value="F:phosphorelay sensor kinase activity"/>
    <property type="evidence" value="ECO:0007669"/>
    <property type="project" value="InterPro"/>
</dbReference>
<dbReference type="InterPro" id="IPR036097">
    <property type="entry name" value="HisK_dim/P_sf"/>
</dbReference>
<dbReference type="InterPro" id="IPR011006">
    <property type="entry name" value="CheY-like_superfamily"/>
</dbReference>
<evidence type="ECO:0000256" key="5">
    <source>
        <dbReference type="ARBA" id="ARBA00022679"/>
    </source>
</evidence>
<dbReference type="SMART" id="SM00388">
    <property type="entry name" value="HisKA"/>
    <property type="match status" value="1"/>
</dbReference>
<keyword evidence="4 10" id="KW-0597">Phosphoprotein</keyword>
<dbReference type="EC" id="2.7.13.3" evidence="3"/>
<dbReference type="AlphaFoldDB" id="A0AAP5I4P4"/>
<reference evidence="17" key="1">
    <citation type="journal article" date="2021" name="Science">
        <title>Hunting the eagle killer: A cyanobacterial neurotoxin causes vacuolar myelinopathy.</title>
        <authorList>
            <person name="Breinlinger S."/>
            <person name="Phillips T.J."/>
            <person name="Haram B.N."/>
            <person name="Mares J."/>
            <person name="Martinez Yerena J.A."/>
            <person name="Hrouzek P."/>
            <person name="Sobotka R."/>
            <person name="Henderson W.M."/>
            <person name="Schmieder P."/>
            <person name="Williams S.M."/>
            <person name="Lauderdale J.D."/>
            <person name="Wilde H.D."/>
            <person name="Gerrin W."/>
            <person name="Kust A."/>
            <person name="Washington J.W."/>
            <person name="Wagner C."/>
            <person name="Geier B."/>
            <person name="Liebeke M."/>
            <person name="Enke H."/>
            <person name="Niedermeyer T.H.J."/>
            <person name="Wilde S.B."/>
        </authorList>
    </citation>
    <scope>NUCLEOTIDE SEQUENCE [LARGE SCALE GENOMIC DNA]</scope>
    <source>
        <strain evidence="17">Thurmond2011</strain>
    </source>
</reference>
<dbReference type="SUPFAM" id="SSF55781">
    <property type="entry name" value="GAF domain-like"/>
    <property type="match status" value="1"/>
</dbReference>
<keyword evidence="5" id="KW-0808">Transferase</keyword>
<evidence type="ECO:0000256" key="3">
    <source>
        <dbReference type="ARBA" id="ARBA00012438"/>
    </source>
</evidence>
<keyword evidence="7" id="KW-0418">Kinase</keyword>
<dbReference type="Pfam" id="PF00072">
    <property type="entry name" value="Response_reg"/>
    <property type="match status" value="1"/>
</dbReference>
<dbReference type="PROSITE" id="PS50109">
    <property type="entry name" value="HIS_KIN"/>
    <property type="match status" value="1"/>
</dbReference>
<keyword evidence="8" id="KW-0067">ATP-binding</keyword>
<dbReference type="InterPro" id="IPR029016">
    <property type="entry name" value="GAF-like_dom_sf"/>
</dbReference>
<dbReference type="EMBL" id="JAALHA020000003">
    <property type="protein sequence ID" value="MDR9894610.1"/>
    <property type="molecule type" value="Genomic_DNA"/>
</dbReference>
<protein>
    <recommendedName>
        <fullName evidence="3">histidine kinase</fullName>
        <ecNumber evidence="3">2.7.13.3</ecNumber>
    </recommendedName>
</protein>
<dbReference type="PROSITE" id="PS50113">
    <property type="entry name" value="PAC"/>
    <property type="match status" value="1"/>
</dbReference>
<evidence type="ECO:0000256" key="8">
    <source>
        <dbReference type="ARBA" id="ARBA00022840"/>
    </source>
</evidence>
<dbReference type="GO" id="GO:0005524">
    <property type="term" value="F:ATP binding"/>
    <property type="evidence" value="ECO:0007669"/>
    <property type="project" value="UniProtKB-KW"/>
</dbReference>
<dbReference type="Pfam" id="PF00512">
    <property type="entry name" value="HisKA"/>
    <property type="match status" value="1"/>
</dbReference>
<dbReference type="Pfam" id="PF00989">
    <property type="entry name" value="PAS"/>
    <property type="match status" value="1"/>
</dbReference>
<dbReference type="CDD" id="cd00130">
    <property type="entry name" value="PAS"/>
    <property type="match status" value="1"/>
</dbReference>
<feature type="domain" description="PAS" evidence="14">
    <location>
        <begin position="254"/>
        <end position="324"/>
    </location>
</feature>
<evidence type="ECO:0000259" key="13">
    <source>
        <dbReference type="PROSITE" id="PS50110"/>
    </source>
</evidence>
<dbReference type="PANTHER" id="PTHR43065:SF46">
    <property type="entry name" value="C4-DICARBOXYLATE TRANSPORT SENSOR PROTEIN DCTB"/>
    <property type="match status" value="1"/>
</dbReference>